<proteinExistence type="predicted"/>
<comment type="caution">
    <text evidence="2">The sequence shown here is derived from an EMBL/GenBank/DDBJ whole genome shotgun (WGS) entry which is preliminary data.</text>
</comment>
<name>A0A2B0TJ23_BACCE</name>
<protein>
    <submittedName>
        <fullName evidence="2">Uncharacterized protein</fullName>
    </submittedName>
</protein>
<keyword evidence="1" id="KW-0472">Membrane</keyword>
<dbReference type="EMBL" id="NVDG01000018">
    <property type="protein sequence ID" value="PFU43831.1"/>
    <property type="molecule type" value="Genomic_DNA"/>
</dbReference>
<feature type="transmembrane region" description="Helical" evidence="1">
    <location>
        <begin position="7"/>
        <end position="32"/>
    </location>
</feature>
<feature type="transmembrane region" description="Helical" evidence="1">
    <location>
        <begin position="68"/>
        <end position="86"/>
    </location>
</feature>
<keyword evidence="1" id="KW-1133">Transmembrane helix</keyword>
<reference evidence="2 3" key="1">
    <citation type="submission" date="2017-09" db="EMBL/GenBank/DDBJ databases">
        <title>Large-scale bioinformatics analysis of Bacillus genomes uncovers conserved roles of natural products in bacterial physiology.</title>
        <authorList>
            <consortium name="Agbiome Team Llc"/>
            <person name="Bleich R.M."/>
            <person name="Grubbs K.J."/>
            <person name="Santa Maria K.C."/>
            <person name="Allen S.E."/>
            <person name="Farag S."/>
            <person name="Shank E.A."/>
            <person name="Bowers A."/>
        </authorList>
    </citation>
    <scope>NUCLEOTIDE SEQUENCE [LARGE SCALE GENOMIC DNA]</scope>
    <source>
        <strain evidence="2 3">AFS061806</strain>
    </source>
</reference>
<dbReference type="Proteomes" id="UP000224076">
    <property type="component" value="Unassembled WGS sequence"/>
</dbReference>
<evidence type="ECO:0000313" key="3">
    <source>
        <dbReference type="Proteomes" id="UP000224076"/>
    </source>
</evidence>
<gene>
    <name evidence="2" type="ORF">COK86_10330</name>
</gene>
<accession>A0A2B0TJ23</accession>
<evidence type="ECO:0000256" key="1">
    <source>
        <dbReference type="SAM" id="Phobius"/>
    </source>
</evidence>
<organism evidence="2 3">
    <name type="scientific">Bacillus cereus</name>
    <dbReference type="NCBI Taxonomy" id="1396"/>
    <lineage>
        <taxon>Bacteria</taxon>
        <taxon>Bacillati</taxon>
        <taxon>Bacillota</taxon>
        <taxon>Bacilli</taxon>
        <taxon>Bacillales</taxon>
        <taxon>Bacillaceae</taxon>
        <taxon>Bacillus</taxon>
        <taxon>Bacillus cereus group</taxon>
    </lineage>
</organism>
<evidence type="ECO:0000313" key="2">
    <source>
        <dbReference type="EMBL" id="PFU43831.1"/>
    </source>
</evidence>
<feature type="transmembrane region" description="Helical" evidence="1">
    <location>
        <begin position="38"/>
        <end position="56"/>
    </location>
</feature>
<keyword evidence="1" id="KW-0812">Transmembrane</keyword>
<dbReference type="RefSeq" id="WP_098501165.1">
    <property type="nucleotide sequence ID" value="NZ_NUXC01000038.1"/>
</dbReference>
<dbReference type="AlphaFoldDB" id="A0A2B0TJ23"/>
<sequence length="177" mass="20459">MRRSIYILSLFLTVVVFLFIILRILGFILWVNNAPLDKWIALIGLLAVPTFVYIYLKNKEVTLRKIQKIIGFITIVHVGWLWWAMMQYPSYAFVGSNNINSTPYIFHENEISNSLHNKELKSEYTLFSQVNSYLFAKDSVVEANRGIVPSIQLRGAKFTTISNSVYLETKSGIIFIR</sequence>